<dbReference type="GO" id="GO:0016705">
    <property type="term" value="F:oxidoreductase activity, acting on paired donors, with incorporation or reduction of molecular oxygen"/>
    <property type="evidence" value="ECO:0007669"/>
    <property type="project" value="InterPro"/>
</dbReference>
<keyword evidence="10" id="KW-0472">Membrane</keyword>
<dbReference type="GO" id="GO:0020037">
    <property type="term" value="F:heme binding"/>
    <property type="evidence" value="ECO:0007669"/>
    <property type="project" value="InterPro"/>
</dbReference>
<dbReference type="InterPro" id="IPR002401">
    <property type="entry name" value="Cyt_P450_E_grp-I"/>
</dbReference>
<keyword evidence="5 9" id="KW-0560">Oxidoreductase</keyword>
<dbReference type="InterPro" id="IPR001128">
    <property type="entry name" value="Cyt_P450"/>
</dbReference>
<feature type="binding site" description="axial binding residue" evidence="8">
    <location>
        <position position="441"/>
    </location>
    <ligand>
        <name>heme</name>
        <dbReference type="ChEBI" id="CHEBI:30413"/>
    </ligand>
    <ligandPart>
        <name>Fe</name>
        <dbReference type="ChEBI" id="CHEBI:18248"/>
    </ligandPart>
</feature>
<comment type="similarity">
    <text evidence="2 9">Belongs to the cytochrome P450 family.</text>
</comment>
<dbReference type="Gene3D" id="1.10.630.10">
    <property type="entry name" value="Cytochrome P450"/>
    <property type="match status" value="1"/>
</dbReference>
<evidence type="ECO:0000313" key="12">
    <source>
        <dbReference type="Proteomes" id="UP001293593"/>
    </source>
</evidence>
<dbReference type="SUPFAM" id="SSF48264">
    <property type="entry name" value="Cytochrome P450"/>
    <property type="match status" value="1"/>
</dbReference>
<evidence type="ECO:0000256" key="6">
    <source>
        <dbReference type="ARBA" id="ARBA00023004"/>
    </source>
</evidence>
<keyword evidence="4 8" id="KW-0479">Metal-binding</keyword>
<dbReference type="AlphaFoldDB" id="A0AAE1N9K1"/>
<keyword evidence="3 8" id="KW-0349">Heme</keyword>
<dbReference type="InterPro" id="IPR036396">
    <property type="entry name" value="Cyt_P450_sf"/>
</dbReference>
<dbReference type="GO" id="GO:0004497">
    <property type="term" value="F:monooxygenase activity"/>
    <property type="evidence" value="ECO:0007669"/>
    <property type="project" value="UniProtKB-KW"/>
</dbReference>
<dbReference type="PRINTS" id="PR00463">
    <property type="entry name" value="EP450I"/>
</dbReference>
<dbReference type="Proteomes" id="UP001293593">
    <property type="component" value="Unassembled WGS sequence"/>
</dbReference>
<proteinExistence type="inferred from homology"/>
<protein>
    <recommendedName>
        <fullName evidence="13">Cytochrome P450</fullName>
    </recommendedName>
</protein>
<reference evidence="11" key="1">
    <citation type="submission" date="2023-10" db="EMBL/GenBank/DDBJ databases">
        <title>Chromosome-level genome of the transformable northern wattle, Acacia crassicarpa.</title>
        <authorList>
            <person name="Massaro I."/>
            <person name="Sinha N.R."/>
            <person name="Poethig S."/>
            <person name="Leichty A.R."/>
        </authorList>
    </citation>
    <scope>NUCLEOTIDE SEQUENCE</scope>
    <source>
        <strain evidence="11">Acra3RX</strain>
        <tissue evidence="11">Leaf</tissue>
    </source>
</reference>
<dbReference type="PROSITE" id="PS00086">
    <property type="entry name" value="CYTOCHROME_P450"/>
    <property type="match status" value="1"/>
</dbReference>
<dbReference type="EMBL" id="JAWXYG010000001">
    <property type="protein sequence ID" value="KAK4285119.1"/>
    <property type="molecule type" value="Genomic_DNA"/>
</dbReference>
<dbReference type="PRINTS" id="PR00385">
    <property type="entry name" value="P450"/>
</dbReference>
<evidence type="ECO:0000256" key="7">
    <source>
        <dbReference type="ARBA" id="ARBA00023033"/>
    </source>
</evidence>
<dbReference type="PANTHER" id="PTHR24296">
    <property type="entry name" value="CYTOCHROME P450"/>
    <property type="match status" value="1"/>
</dbReference>
<keyword evidence="6 8" id="KW-0408">Iron</keyword>
<evidence type="ECO:0000256" key="4">
    <source>
        <dbReference type="ARBA" id="ARBA00022723"/>
    </source>
</evidence>
<evidence type="ECO:0000256" key="9">
    <source>
        <dbReference type="RuleBase" id="RU000461"/>
    </source>
</evidence>
<name>A0AAE1N9K1_9FABA</name>
<comment type="caution">
    <text evidence="11">The sequence shown here is derived from an EMBL/GenBank/DDBJ whole genome shotgun (WGS) entry which is preliminary data.</text>
</comment>
<comment type="cofactor">
    <cofactor evidence="1 8">
        <name>heme</name>
        <dbReference type="ChEBI" id="CHEBI:30413"/>
    </cofactor>
</comment>
<keyword evidence="12" id="KW-1185">Reference proteome</keyword>
<feature type="transmembrane region" description="Helical" evidence="10">
    <location>
        <begin position="6"/>
        <end position="23"/>
    </location>
</feature>
<dbReference type="CDD" id="cd11064">
    <property type="entry name" value="CYP86A"/>
    <property type="match status" value="1"/>
</dbReference>
<evidence type="ECO:0000256" key="1">
    <source>
        <dbReference type="ARBA" id="ARBA00001971"/>
    </source>
</evidence>
<accession>A0AAE1N9K1</accession>
<dbReference type="GO" id="GO:0005506">
    <property type="term" value="F:iron ion binding"/>
    <property type="evidence" value="ECO:0007669"/>
    <property type="project" value="InterPro"/>
</dbReference>
<keyword evidence="7 9" id="KW-0503">Monooxygenase</keyword>
<evidence type="ECO:0000256" key="5">
    <source>
        <dbReference type="ARBA" id="ARBA00023002"/>
    </source>
</evidence>
<dbReference type="InterPro" id="IPR017972">
    <property type="entry name" value="Cyt_P450_CS"/>
</dbReference>
<gene>
    <name evidence="11" type="ORF">QN277_001861</name>
</gene>
<evidence type="ECO:0000256" key="8">
    <source>
        <dbReference type="PIRSR" id="PIRSR602401-1"/>
    </source>
</evidence>
<keyword evidence="10" id="KW-0812">Transmembrane</keyword>
<evidence type="ECO:0000256" key="2">
    <source>
        <dbReference type="ARBA" id="ARBA00010617"/>
    </source>
</evidence>
<evidence type="ECO:0008006" key="13">
    <source>
        <dbReference type="Google" id="ProtNLM"/>
    </source>
</evidence>
<dbReference type="GO" id="GO:0006629">
    <property type="term" value="P:lipid metabolic process"/>
    <property type="evidence" value="ECO:0007669"/>
    <property type="project" value="UniProtKB-ARBA"/>
</dbReference>
<sequence>MLFYPQAIITVFAAIVFFLFHYYHRRRCCKKHPFFTDWPILGMTPPILSNLGQIHDYVSQVLHLHGGTGNFLGPWFTQMNYVVTCDPMNVHHIMSKNFVNYVKGPEFREIFEALGDGIFTADSDMWKYHRSLLHSLFTTKSFKSFVENTVQKKVASCLIPLLDHIERHGMEVDLQGVFNRFNFDTTCSTILGSDPKSLAADFPKVACERAFSEVGECIFYRHTVPRSIWKLQRWLGIGAEKKMVEAFKVFDQFLLENIASMKQELSKKNEENNKEEDCLLMVLMREEDGKEDVDDKFLRDTAFSLFAAGRDTITSALTWFFWLVATHPSVEAKILEEIKEQKESNKNQVYLHGALCEALRLYPPIPLDRKQAIKQDVLPSGHEVSPGCMILLSLYAMGRHEAMWGKDCWEFKPERWISERGEIIHVPSYKFFGFNAGPRTCLGKDLSFIQMKIIATSIMWNYHVHVVEDHPISPTFSIALRIRDGLKVWITKRG</sequence>
<evidence type="ECO:0000313" key="11">
    <source>
        <dbReference type="EMBL" id="KAK4285119.1"/>
    </source>
</evidence>
<evidence type="ECO:0000256" key="3">
    <source>
        <dbReference type="ARBA" id="ARBA00022617"/>
    </source>
</evidence>
<evidence type="ECO:0000256" key="10">
    <source>
        <dbReference type="SAM" id="Phobius"/>
    </source>
</evidence>
<dbReference type="Pfam" id="PF00067">
    <property type="entry name" value="p450"/>
    <property type="match status" value="1"/>
</dbReference>
<organism evidence="11 12">
    <name type="scientific">Acacia crassicarpa</name>
    <name type="common">northern wattle</name>
    <dbReference type="NCBI Taxonomy" id="499986"/>
    <lineage>
        <taxon>Eukaryota</taxon>
        <taxon>Viridiplantae</taxon>
        <taxon>Streptophyta</taxon>
        <taxon>Embryophyta</taxon>
        <taxon>Tracheophyta</taxon>
        <taxon>Spermatophyta</taxon>
        <taxon>Magnoliopsida</taxon>
        <taxon>eudicotyledons</taxon>
        <taxon>Gunneridae</taxon>
        <taxon>Pentapetalae</taxon>
        <taxon>rosids</taxon>
        <taxon>fabids</taxon>
        <taxon>Fabales</taxon>
        <taxon>Fabaceae</taxon>
        <taxon>Caesalpinioideae</taxon>
        <taxon>mimosoid clade</taxon>
        <taxon>Acacieae</taxon>
        <taxon>Acacia</taxon>
    </lineage>
</organism>
<keyword evidence="10" id="KW-1133">Transmembrane helix</keyword>